<evidence type="ECO:0000313" key="1">
    <source>
        <dbReference type="EMBL" id="GFF29735.1"/>
    </source>
</evidence>
<proteinExistence type="predicted"/>
<protein>
    <submittedName>
        <fullName evidence="1">Uncharacterized protein</fullName>
    </submittedName>
</protein>
<dbReference type="AlphaFoldDB" id="A0A8H3N9S2"/>
<accession>A0A8H3N9S2</accession>
<gene>
    <name evidence="1" type="ORF">IFM46972_02717</name>
</gene>
<reference evidence="1 2" key="1">
    <citation type="submission" date="2020-01" db="EMBL/GenBank/DDBJ databases">
        <title>Draft genome sequence of Aspergillus udagawae IFM 46972.</title>
        <authorList>
            <person name="Takahashi H."/>
            <person name="Yaguchi T."/>
        </authorList>
    </citation>
    <scope>NUCLEOTIDE SEQUENCE [LARGE SCALE GENOMIC DNA]</scope>
    <source>
        <strain evidence="1 2">IFM 46972</strain>
    </source>
</reference>
<evidence type="ECO:0000313" key="2">
    <source>
        <dbReference type="Proteomes" id="UP000465221"/>
    </source>
</evidence>
<comment type="caution">
    <text evidence="1">The sequence shown here is derived from an EMBL/GenBank/DDBJ whole genome shotgun (WGS) entry which is preliminary data.</text>
</comment>
<name>A0A8H3N9S2_9EURO</name>
<sequence>RLAAHLSLRHLYRRVIFLWFQTNPSILPPLRAVQTAFDLICKGKLSTIVLRSSNWKAFIVIRVRPSISPWRPLRRDRDFIIFRGINQSVSTTILLKATMDELSCLHQSLA</sequence>
<feature type="non-terminal residue" evidence="1">
    <location>
        <position position="1"/>
    </location>
</feature>
<organism evidence="1 2">
    <name type="scientific">Aspergillus udagawae</name>
    <dbReference type="NCBI Taxonomy" id="91492"/>
    <lineage>
        <taxon>Eukaryota</taxon>
        <taxon>Fungi</taxon>
        <taxon>Dikarya</taxon>
        <taxon>Ascomycota</taxon>
        <taxon>Pezizomycotina</taxon>
        <taxon>Eurotiomycetes</taxon>
        <taxon>Eurotiomycetidae</taxon>
        <taxon>Eurotiales</taxon>
        <taxon>Aspergillaceae</taxon>
        <taxon>Aspergillus</taxon>
        <taxon>Aspergillus subgen. Fumigati</taxon>
    </lineage>
</organism>
<dbReference type="EMBL" id="BLKC01000013">
    <property type="protein sequence ID" value="GFF29735.1"/>
    <property type="molecule type" value="Genomic_DNA"/>
</dbReference>
<dbReference type="Proteomes" id="UP000465221">
    <property type="component" value="Unassembled WGS sequence"/>
</dbReference>